<name>A0ABQ7YK19_BRANA</name>
<dbReference type="Proteomes" id="UP000824890">
    <property type="component" value="Unassembled WGS sequence"/>
</dbReference>
<proteinExistence type="predicted"/>
<protein>
    <submittedName>
        <fullName evidence="1">Uncharacterized protein</fullName>
    </submittedName>
</protein>
<evidence type="ECO:0000313" key="2">
    <source>
        <dbReference type="Proteomes" id="UP000824890"/>
    </source>
</evidence>
<dbReference type="PANTHER" id="PTHR47253">
    <property type="match status" value="1"/>
</dbReference>
<evidence type="ECO:0000313" key="1">
    <source>
        <dbReference type="EMBL" id="KAH0868462.1"/>
    </source>
</evidence>
<accession>A0ABQ7YK19</accession>
<dbReference type="InterPro" id="IPR044250">
    <property type="entry name" value="MenF-like"/>
</dbReference>
<keyword evidence="2" id="KW-1185">Reference proteome</keyword>
<sequence>MRHETENGNGRGSSDRDLVSVSGIGSAMFFRDLDCFSHDDWRSIRRFLSSSSPLIRAYGGMRFDLCGNGNHLVLFTLQYLVGTENHTVDFCLNKKIRKTLISHFPEIPDIC</sequence>
<dbReference type="PANTHER" id="PTHR47253:SF8">
    <property type="entry name" value="ISOCHORISMATE SYNTHASE 1, CHLOROPLASTIC"/>
    <property type="match status" value="1"/>
</dbReference>
<comment type="caution">
    <text evidence="1">The sequence shown here is derived from an EMBL/GenBank/DDBJ whole genome shotgun (WGS) entry which is preliminary data.</text>
</comment>
<reference evidence="1 2" key="1">
    <citation type="submission" date="2021-05" db="EMBL/GenBank/DDBJ databases">
        <title>Genome Assembly of Synthetic Allotetraploid Brassica napus Reveals Homoeologous Exchanges between Subgenomes.</title>
        <authorList>
            <person name="Davis J.T."/>
        </authorList>
    </citation>
    <scope>NUCLEOTIDE SEQUENCE [LARGE SCALE GENOMIC DNA]</scope>
    <source>
        <strain evidence="2">cv. Da-Ae</strain>
        <tissue evidence="1">Seedling</tissue>
    </source>
</reference>
<organism evidence="1 2">
    <name type="scientific">Brassica napus</name>
    <name type="common">Rape</name>
    <dbReference type="NCBI Taxonomy" id="3708"/>
    <lineage>
        <taxon>Eukaryota</taxon>
        <taxon>Viridiplantae</taxon>
        <taxon>Streptophyta</taxon>
        <taxon>Embryophyta</taxon>
        <taxon>Tracheophyta</taxon>
        <taxon>Spermatophyta</taxon>
        <taxon>Magnoliopsida</taxon>
        <taxon>eudicotyledons</taxon>
        <taxon>Gunneridae</taxon>
        <taxon>Pentapetalae</taxon>
        <taxon>rosids</taxon>
        <taxon>malvids</taxon>
        <taxon>Brassicales</taxon>
        <taxon>Brassicaceae</taxon>
        <taxon>Brassiceae</taxon>
        <taxon>Brassica</taxon>
    </lineage>
</organism>
<gene>
    <name evidence="1" type="ORF">HID58_075484</name>
</gene>
<dbReference type="EMBL" id="JAGKQM010000017">
    <property type="protein sequence ID" value="KAH0868462.1"/>
    <property type="molecule type" value="Genomic_DNA"/>
</dbReference>